<dbReference type="PANTHER" id="PTHR32552">
    <property type="entry name" value="FERRICHROME IRON RECEPTOR-RELATED"/>
    <property type="match status" value="1"/>
</dbReference>
<dbReference type="InterPro" id="IPR039426">
    <property type="entry name" value="TonB-dep_rcpt-like"/>
</dbReference>
<evidence type="ECO:0000256" key="7">
    <source>
        <dbReference type="ARBA" id="ARBA00023065"/>
    </source>
</evidence>
<organism evidence="16 17">
    <name type="scientific">Microbulbifer marinus</name>
    <dbReference type="NCBI Taxonomy" id="658218"/>
    <lineage>
        <taxon>Bacteria</taxon>
        <taxon>Pseudomonadati</taxon>
        <taxon>Pseudomonadota</taxon>
        <taxon>Gammaproteobacteria</taxon>
        <taxon>Cellvibrionales</taxon>
        <taxon>Microbulbiferaceae</taxon>
        <taxon>Microbulbifer</taxon>
    </lineage>
</organism>
<sequence>MKNKTFRKDRLALTISVALGAAVLPQMSMAQEAGTPSKSKAESMEEIVVTATKRETSLMDTPVSITAFSQDQLERTGATNVKDLAGLVPNLDIGYDQDQASPVIAMRGVRSTNTSELGDPSVGLHMDGIYSPRPQGAMALMFDVERVEALRGPQGTLFGRNSTVGVVNVISKRPDMENFEGNVGVELGSWNNRVVKGVLNLPVSDTFALRASFMQQTRDSYLDGYYDPNQWDRRRLPGYAQNAADLEGDAQTRIQDRNWWTDKKELVKADKEDFYNNINQYAVRVSALWEPTENISWMTTFEKYQDQGAGSINTIDCDKLELAGGSCEDIYGPGADQYTVAVNTPGELDLSIDSFRSSFRWDFSDEMAFIYNAGYAVQERSNLVDIDGGVTDWDMELWFTDTEYASQSHELQLQSTGDGPLQWIAGAFYFEENNDMNGLFNAHMNDSVFWDQPNRTLESEAVFGQGTYELTEKLFLTAGYRYSKDTKQDVGGHNLSCNRDWSLGEADAGFPGCYPAWVWADGLDADDYFNQYSADHFANPDIYTVATNNDTKGSWSDSNFRLGLDYDLTDDVMVYGYVADGFKSGGIGDVVVETVQDPETGEYVLDENGNEIQIRHDSNYAPESVTTYELGAKGSYFDGSLNLAATYFYSDYTDMQLAAPESVYDVYSEDMNPASDTFGEIITNGVVVYRTKNAAEARIQGVELEFQWAPFENGVFAGYATWLDTEITSDFETRWNFANQELFEIADYGLAYSNENTDLYRNLKGNELAASPNFAFTVNYTHTFELGNGDRIIPFVNVHWEDDSYLTYWNVDKHEFPTSTPEAFSDKRDAFTTVDVSVRYVTADDKISAEMFGYNVTDEIIPYWAAGGDGLVRGPMSVPANYGVRFNYNF</sequence>
<evidence type="ECO:0000256" key="1">
    <source>
        <dbReference type="ARBA" id="ARBA00004571"/>
    </source>
</evidence>
<evidence type="ECO:0000256" key="3">
    <source>
        <dbReference type="ARBA" id="ARBA00022452"/>
    </source>
</evidence>
<feature type="signal peptide" evidence="13">
    <location>
        <begin position="1"/>
        <end position="30"/>
    </location>
</feature>
<keyword evidence="6" id="KW-0408">Iron</keyword>
<dbReference type="InterPro" id="IPR000531">
    <property type="entry name" value="Beta-barrel_TonB"/>
</dbReference>
<dbReference type="Gene3D" id="2.40.170.20">
    <property type="entry name" value="TonB-dependent receptor, beta-barrel domain"/>
    <property type="match status" value="2"/>
</dbReference>
<protein>
    <submittedName>
        <fullName evidence="16">Iron complex outermembrane recepter protein</fullName>
    </submittedName>
</protein>
<comment type="similarity">
    <text evidence="11 12">Belongs to the TonB-dependent receptor family.</text>
</comment>
<evidence type="ECO:0000256" key="12">
    <source>
        <dbReference type="RuleBase" id="RU003357"/>
    </source>
</evidence>
<dbReference type="GO" id="GO:0006826">
    <property type="term" value="P:iron ion transport"/>
    <property type="evidence" value="ECO:0007669"/>
    <property type="project" value="UniProtKB-KW"/>
</dbReference>
<evidence type="ECO:0000313" key="17">
    <source>
        <dbReference type="Proteomes" id="UP000198658"/>
    </source>
</evidence>
<dbReference type="InterPro" id="IPR036942">
    <property type="entry name" value="Beta-barrel_TonB_sf"/>
</dbReference>
<evidence type="ECO:0000256" key="9">
    <source>
        <dbReference type="ARBA" id="ARBA00023136"/>
    </source>
</evidence>
<evidence type="ECO:0000256" key="5">
    <source>
        <dbReference type="ARBA" id="ARBA00022692"/>
    </source>
</evidence>
<keyword evidence="9 11" id="KW-0472">Membrane</keyword>
<dbReference type="RefSeq" id="WP_244506157.1">
    <property type="nucleotide sequence ID" value="NZ_FNQO01000001.1"/>
</dbReference>
<evidence type="ECO:0000313" key="16">
    <source>
        <dbReference type="EMBL" id="SDZ96204.1"/>
    </source>
</evidence>
<keyword evidence="5 11" id="KW-0812">Transmembrane</keyword>
<accession>A0A1H3XC02</accession>
<keyword evidence="17" id="KW-1185">Reference proteome</keyword>
<evidence type="ECO:0000259" key="14">
    <source>
        <dbReference type="Pfam" id="PF00593"/>
    </source>
</evidence>
<keyword evidence="2 11" id="KW-0813">Transport</keyword>
<dbReference type="GO" id="GO:0009279">
    <property type="term" value="C:cell outer membrane"/>
    <property type="evidence" value="ECO:0007669"/>
    <property type="project" value="UniProtKB-SubCell"/>
</dbReference>
<keyword evidence="10 11" id="KW-0998">Cell outer membrane</keyword>
<evidence type="ECO:0000256" key="10">
    <source>
        <dbReference type="ARBA" id="ARBA00023237"/>
    </source>
</evidence>
<dbReference type="Pfam" id="PF00593">
    <property type="entry name" value="TonB_dep_Rec_b-barrel"/>
    <property type="match status" value="1"/>
</dbReference>
<keyword evidence="7" id="KW-0406">Ion transport</keyword>
<name>A0A1H3XC02_9GAMM</name>
<evidence type="ECO:0000256" key="11">
    <source>
        <dbReference type="PROSITE-ProRule" id="PRU01360"/>
    </source>
</evidence>
<feature type="domain" description="TonB-dependent receptor plug" evidence="15">
    <location>
        <begin position="58"/>
        <end position="166"/>
    </location>
</feature>
<gene>
    <name evidence="16" type="ORF">SAMN05216562_1430</name>
</gene>
<dbReference type="EMBL" id="FNQO01000001">
    <property type="protein sequence ID" value="SDZ96204.1"/>
    <property type="molecule type" value="Genomic_DNA"/>
</dbReference>
<proteinExistence type="inferred from homology"/>
<evidence type="ECO:0000256" key="13">
    <source>
        <dbReference type="SAM" id="SignalP"/>
    </source>
</evidence>
<dbReference type="AlphaFoldDB" id="A0A1H3XC02"/>
<keyword evidence="4" id="KW-0410">Iron transport</keyword>
<dbReference type="STRING" id="658218.SAMN05216562_1430"/>
<dbReference type="Pfam" id="PF07715">
    <property type="entry name" value="Plug"/>
    <property type="match status" value="1"/>
</dbReference>
<reference evidence="17" key="1">
    <citation type="submission" date="2016-10" db="EMBL/GenBank/DDBJ databases">
        <authorList>
            <person name="Varghese N."/>
            <person name="Submissions S."/>
        </authorList>
    </citation>
    <scope>NUCLEOTIDE SEQUENCE [LARGE SCALE GENOMIC DNA]</scope>
    <source>
        <strain evidence="17">CGMCC 1.10657</strain>
    </source>
</reference>
<evidence type="ECO:0000256" key="2">
    <source>
        <dbReference type="ARBA" id="ARBA00022448"/>
    </source>
</evidence>
<dbReference type="Proteomes" id="UP000198658">
    <property type="component" value="Unassembled WGS sequence"/>
</dbReference>
<dbReference type="PANTHER" id="PTHR32552:SF81">
    <property type="entry name" value="TONB-DEPENDENT OUTER MEMBRANE RECEPTOR"/>
    <property type="match status" value="1"/>
</dbReference>
<dbReference type="PROSITE" id="PS52016">
    <property type="entry name" value="TONB_DEPENDENT_REC_3"/>
    <property type="match status" value="1"/>
</dbReference>
<evidence type="ECO:0000256" key="6">
    <source>
        <dbReference type="ARBA" id="ARBA00023004"/>
    </source>
</evidence>
<evidence type="ECO:0000256" key="8">
    <source>
        <dbReference type="ARBA" id="ARBA00023077"/>
    </source>
</evidence>
<keyword evidence="13" id="KW-0732">Signal</keyword>
<keyword evidence="8 12" id="KW-0798">TonB box</keyword>
<evidence type="ECO:0000256" key="4">
    <source>
        <dbReference type="ARBA" id="ARBA00022496"/>
    </source>
</evidence>
<dbReference type="SUPFAM" id="SSF56935">
    <property type="entry name" value="Porins"/>
    <property type="match status" value="1"/>
</dbReference>
<comment type="subcellular location">
    <subcellularLocation>
        <location evidence="1 11">Cell outer membrane</location>
        <topology evidence="1 11">Multi-pass membrane protein</topology>
    </subcellularLocation>
</comment>
<dbReference type="InterPro" id="IPR012910">
    <property type="entry name" value="Plug_dom"/>
</dbReference>
<feature type="chain" id="PRO_5011776747" evidence="13">
    <location>
        <begin position="31"/>
        <end position="890"/>
    </location>
</feature>
<evidence type="ECO:0000259" key="15">
    <source>
        <dbReference type="Pfam" id="PF07715"/>
    </source>
</evidence>
<feature type="domain" description="TonB-dependent receptor-like beta-barrel" evidence="14">
    <location>
        <begin position="347"/>
        <end position="840"/>
    </location>
</feature>
<keyword evidence="3 11" id="KW-1134">Transmembrane beta strand</keyword>